<gene>
    <name evidence="2" type="ORF">Acr_08g0014850</name>
</gene>
<proteinExistence type="predicted"/>
<evidence type="ECO:0000313" key="3">
    <source>
        <dbReference type="Proteomes" id="UP000585474"/>
    </source>
</evidence>
<protein>
    <submittedName>
        <fullName evidence="2">Uncharacterized protein</fullName>
    </submittedName>
</protein>
<evidence type="ECO:0000313" key="2">
    <source>
        <dbReference type="EMBL" id="GFY93089.1"/>
    </source>
</evidence>
<evidence type="ECO:0000256" key="1">
    <source>
        <dbReference type="SAM" id="MobiDB-lite"/>
    </source>
</evidence>
<accession>A0A7J0F4B5</accession>
<feature type="compositionally biased region" description="Acidic residues" evidence="1">
    <location>
        <begin position="1"/>
        <end position="12"/>
    </location>
</feature>
<dbReference type="AlphaFoldDB" id="A0A7J0F4B5"/>
<organism evidence="2 3">
    <name type="scientific">Actinidia rufa</name>
    <dbReference type="NCBI Taxonomy" id="165716"/>
    <lineage>
        <taxon>Eukaryota</taxon>
        <taxon>Viridiplantae</taxon>
        <taxon>Streptophyta</taxon>
        <taxon>Embryophyta</taxon>
        <taxon>Tracheophyta</taxon>
        <taxon>Spermatophyta</taxon>
        <taxon>Magnoliopsida</taxon>
        <taxon>eudicotyledons</taxon>
        <taxon>Gunneridae</taxon>
        <taxon>Pentapetalae</taxon>
        <taxon>asterids</taxon>
        <taxon>Ericales</taxon>
        <taxon>Actinidiaceae</taxon>
        <taxon>Actinidia</taxon>
    </lineage>
</organism>
<dbReference type="EMBL" id="BJWL01000008">
    <property type="protein sequence ID" value="GFY93089.1"/>
    <property type="molecule type" value="Genomic_DNA"/>
</dbReference>
<dbReference type="Proteomes" id="UP000585474">
    <property type="component" value="Unassembled WGS sequence"/>
</dbReference>
<keyword evidence="3" id="KW-1185">Reference proteome</keyword>
<comment type="caution">
    <text evidence="2">The sequence shown here is derived from an EMBL/GenBank/DDBJ whole genome shotgun (WGS) entry which is preliminary data.</text>
</comment>
<feature type="region of interest" description="Disordered" evidence="1">
    <location>
        <begin position="1"/>
        <end position="54"/>
    </location>
</feature>
<sequence length="155" mass="17213">MEEEVSSDEMLELNDNLSENETIDDSENSNENDDSSEDGNEETTNVEGKIEDPKIGMVFDSVDEFHVPEGGYHGRSDYRVLRNMKANKKKVETKKSKETENALDQNMKANKMITKACKGNPHPSTSWMSSQLSCTELLKGMVSVGNSRLDKSGGS</sequence>
<name>A0A7J0F4B5_9ERIC</name>
<reference evidence="2 3" key="1">
    <citation type="submission" date="2019-07" db="EMBL/GenBank/DDBJ databases">
        <title>De Novo Assembly of kiwifruit Actinidia rufa.</title>
        <authorList>
            <person name="Sugita-Konishi S."/>
            <person name="Sato K."/>
            <person name="Mori E."/>
            <person name="Abe Y."/>
            <person name="Kisaki G."/>
            <person name="Hamano K."/>
            <person name="Suezawa K."/>
            <person name="Otani M."/>
            <person name="Fukuda T."/>
            <person name="Manabe T."/>
            <person name="Gomi K."/>
            <person name="Tabuchi M."/>
            <person name="Akimitsu K."/>
            <person name="Kataoka I."/>
        </authorList>
    </citation>
    <scope>NUCLEOTIDE SEQUENCE [LARGE SCALE GENOMIC DNA]</scope>
    <source>
        <strain evidence="3">cv. Fuchu</strain>
    </source>
</reference>
<feature type="compositionally biased region" description="Acidic residues" evidence="1">
    <location>
        <begin position="21"/>
        <end position="41"/>
    </location>
</feature>